<keyword evidence="3" id="KW-0456">Lyase</keyword>
<dbReference type="InterPro" id="IPR001926">
    <property type="entry name" value="TrpB-like_PALP"/>
</dbReference>
<dbReference type="EMBL" id="CAJPEV010007536">
    <property type="protein sequence ID" value="CAG0904806.1"/>
    <property type="molecule type" value="Genomic_DNA"/>
</dbReference>
<gene>
    <name evidence="8" type="ORF">DSTB1V02_LOCUS13776</name>
</gene>
<evidence type="ECO:0000256" key="3">
    <source>
        <dbReference type="ARBA" id="ARBA00023239"/>
    </source>
</evidence>
<evidence type="ECO:0000256" key="4">
    <source>
        <dbReference type="ARBA" id="ARBA00041766"/>
    </source>
</evidence>
<dbReference type="GO" id="GO:0006565">
    <property type="term" value="P:L-serine catabolic process"/>
    <property type="evidence" value="ECO:0007669"/>
    <property type="project" value="TreeGrafter"/>
</dbReference>
<accession>A0A7R9AHJ0</accession>
<dbReference type="GO" id="GO:0009097">
    <property type="term" value="P:isoleucine biosynthetic process"/>
    <property type="evidence" value="ECO:0007669"/>
    <property type="project" value="TreeGrafter"/>
</dbReference>
<reference evidence="8" key="1">
    <citation type="submission" date="2020-11" db="EMBL/GenBank/DDBJ databases">
        <authorList>
            <person name="Tran Van P."/>
        </authorList>
    </citation>
    <scope>NUCLEOTIDE SEQUENCE</scope>
</reference>
<dbReference type="AlphaFoldDB" id="A0A7R9AHJ0"/>
<keyword evidence="2" id="KW-0663">Pyridoxal phosphate</keyword>
<dbReference type="GO" id="GO:0006567">
    <property type="term" value="P:L-threonine catabolic process"/>
    <property type="evidence" value="ECO:0007669"/>
    <property type="project" value="TreeGrafter"/>
</dbReference>
<dbReference type="Pfam" id="PF00291">
    <property type="entry name" value="PALP"/>
    <property type="match status" value="1"/>
</dbReference>
<name>A0A7R9AHJ0_9CRUS</name>
<proteinExistence type="predicted"/>
<dbReference type="Proteomes" id="UP000677054">
    <property type="component" value="Unassembled WGS sequence"/>
</dbReference>
<evidence type="ECO:0000259" key="7">
    <source>
        <dbReference type="Pfam" id="PF00291"/>
    </source>
</evidence>
<feature type="region of interest" description="Disordered" evidence="6">
    <location>
        <begin position="1"/>
        <end position="44"/>
    </location>
</feature>
<keyword evidence="9" id="KW-1185">Reference proteome</keyword>
<feature type="domain" description="Tryptophan synthase beta chain-like PALP" evidence="7">
    <location>
        <begin position="95"/>
        <end position="156"/>
    </location>
</feature>
<dbReference type="EMBL" id="LR907053">
    <property type="protein sequence ID" value="CAD7254030.1"/>
    <property type="molecule type" value="Genomic_DNA"/>
</dbReference>
<dbReference type="PANTHER" id="PTHR48078:SF19">
    <property type="entry name" value="ACT DOMAIN-CONTAINING PROTEIN"/>
    <property type="match status" value="1"/>
</dbReference>
<dbReference type="OrthoDB" id="4418812at2759"/>
<dbReference type="GO" id="GO:0003941">
    <property type="term" value="F:L-serine ammonia-lyase activity"/>
    <property type="evidence" value="ECO:0007669"/>
    <property type="project" value="TreeGrafter"/>
</dbReference>
<dbReference type="InterPro" id="IPR050147">
    <property type="entry name" value="Ser/Thr_Dehydratase"/>
</dbReference>
<evidence type="ECO:0000256" key="1">
    <source>
        <dbReference type="ARBA" id="ARBA00001933"/>
    </source>
</evidence>
<evidence type="ECO:0000313" key="8">
    <source>
        <dbReference type="EMBL" id="CAD7254030.1"/>
    </source>
</evidence>
<protein>
    <recommendedName>
        <fullName evidence="4">L-serine deaminase</fullName>
    </recommendedName>
    <alternativeName>
        <fullName evidence="5">L-threonine dehydratase</fullName>
    </alternativeName>
</protein>
<dbReference type="SUPFAM" id="SSF53686">
    <property type="entry name" value="Tryptophan synthase beta subunit-like PLP-dependent enzymes"/>
    <property type="match status" value="1"/>
</dbReference>
<evidence type="ECO:0000313" key="9">
    <source>
        <dbReference type="Proteomes" id="UP000677054"/>
    </source>
</evidence>
<feature type="compositionally biased region" description="Low complexity" evidence="6">
    <location>
        <begin position="1"/>
        <end position="16"/>
    </location>
</feature>
<dbReference type="InterPro" id="IPR036052">
    <property type="entry name" value="TrpB-like_PALP_sf"/>
</dbReference>
<dbReference type="Gene3D" id="3.40.50.1100">
    <property type="match status" value="1"/>
</dbReference>
<sequence length="238" mass="25433">MGNPSRVRSLSRLVRPVARRANRDDSTPLVGENGEAGEFDPHCDPDHPQILSFDSIPAAYVRIKDGIAYTPCTASLRPSAADVPPETSFHPLFPSTRSFKERGARNTLLQLSEEQRRAGVIAASAGNHALALCYHGKDLGVPVTVIMPTVAPIMKVSFSPVSVAFPPGAIARSSPLAGETLVATARIVEDVVSSDRSRTVQMCKNLDATVISYGDNLGVSKRRALAMAKRDGLVYVNG</sequence>
<organism evidence="8">
    <name type="scientific">Darwinula stevensoni</name>
    <dbReference type="NCBI Taxonomy" id="69355"/>
    <lineage>
        <taxon>Eukaryota</taxon>
        <taxon>Metazoa</taxon>
        <taxon>Ecdysozoa</taxon>
        <taxon>Arthropoda</taxon>
        <taxon>Crustacea</taxon>
        <taxon>Oligostraca</taxon>
        <taxon>Ostracoda</taxon>
        <taxon>Podocopa</taxon>
        <taxon>Podocopida</taxon>
        <taxon>Darwinulocopina</taxon>
        <taxon>Darwinuloidea</taxon>
        <taxon>Darwinulidae</taxon>
        <taxon>Darwinula</taxon>
    </lineage>
</organism>
<dbReference type="GO" id="GO:0004794">
    <property type="term" value="F:threonine deaminase activity"/>
    <property type="evidence" value="ECO:0007669"/>
    <property type="project" value="TreeGrafter"/>
</dbReference>
<dbReference type="PANTHER" id="PTHR48078">
    <property type="entry name" value="THREONINE DEHYDRATASE, MITOCHONDRIAL-RELATED"/>
    <property type="match status" value="1"/>
</dbReference>
<evidence type="ECO:0000256" key="2">
    <source>
        <dbReference type="ARBA" id="ARBA00022898"/>
    </source>
</evidence>
<evidence type="ECO:0000256" key="5">
    <source>
        <dbReference type="ARBA" id="ARBA00042605"/>
    </source>
</evidence>
<evidence type="ECO:0000256" key="6">
    <source>
        <dbReference type="SAM" id="MobiDB-lite"/>
    </source>
</evidence>
<comment type="cofactor">
    <cofactor evidence="1">
        <name>pyridoxal 5'-phosphate</name>
        <dbReference type="ChEBI" id="CHEBI:597326"/>
    </cofactor>
</comment>